<proteinExistence type="predicted"/>
<dbReference type="PROSITE" id="PS00028">
    <property type="entry name" value="ZINC_FINGER_C2H2_1"/>
    <property type="match status" value="1"/>
</dbReference>
<dbReference type="InterPro" id="IPR013087">
    <property type="entry name" value="Znf_C2H2_type"/>
</dbReference>
<keyword evidence="1" id="KW-0479">Metal-binding</keyword>
<dbReference type="PROSITE" id="PS50157">
    <property type="entry name" value="ZINC_FINGER_C2H2_2"/>
    <property type="match status" value="1"/>
</dbReference>
<accession>A0A8J9YIJ4</accession>
<dbReference type="OrthoDB" id="410404at2759"/>
<name>A0A8J9YIJ4_9NEOP</name>
<gene>
    <name evidence="3" type="ORF">BINO364_LOCUS12605</name>
</gene>
<dbReference type="AlphaFoldDB" id="A0A8J9YIJ4"/>
<feature type="non-terminal residue" evidence="3">
    <location>
        <position position="71"/>
    </location>
</feature>
<evidence type="ECO:0000256" key="1">
    <source>
        <dbReference type="PROSITE-ProRule" id="PRU00042"/>
    </source>
</evidence>
<dbReference type="EMBL" id="OV170226">
    <property type="protein sequence ID" value="CAH0727231.1"/>
    <property type="molecule type" value="Genomic_DNA"/>
</dbReference>
<evidence type="ECO:0000313" key="3">
    <source>
        <dbReference type="EMBL" id="CAH0727231.1"/>
    </source>
</evidence>
<protein>
    <recommendedName>
        <fullName evidence="2">C2H2-type domain-containing protein</fullName>
    </recommendedName>
</protein>
<reference evidence="3" key="1">
    <citation type="submission" date="2021-12" db="EMBL/GenBank/DDBJ databases">
        <authorList>
            <person name="Martin H S."/>
        </authorList>
    </citation>
    <scope>NUCLEOTIDE SEQUENCE</scope>
</reference>
<feature type="domain" description="C2H2-type" evidence="2">
    <location>
        <begin position="37"/>
        <end position="64"/>
    </location>
</feature>
<organism evidence="3 4">
    <name type="scientific">Brenthis ino</name>
    <name type="common">lesser marbled fritillary</name>
    <dbReference type="NCBI Taxonomy" id="405034"/>
    <lineage>
        <taxon>Eukaryota</taxon>
        <taxon>Metazoa</taxon>
        <taxon>Ecdysozoa</taxon>
        <taxon>Arthropoda</taxon>
        <taxon>Hexapoda</taxon>
        <taxon>Insecta</taxon>
        <taxon>Pterygota</taxon>
        <taxon>Neoptera</taxon>
        <taxon>Endopterygota</taxon>
        <taxon>Lepidoptera</taxon>
        <taxon>Glossata</taxon>
        <taxon>Ditrysia</taxon>
        <taxon>Papilionoidea</taxon>
        <taxon>Nymphalidae</taxon>
        <taxon>Heliconiinae</taxon>
        <taxon>Argynnini</taxon>
        <taxon>Brenthis</taxon>
    </lineage>
</organism>
<evidence type="ECO:0000313" key="4">
    <source>
        <dbReference type="Proteomes" id="UP000838878"/>
    </source>
</evidence>
<dbReference type="GO" id="GO:0008270">
    <property type="term" value="F:zinc ion binding"/>
    <property type="evidence" value="ECO:0007669"/>
    <property type="project" value="UniProtKB-KW"/>
</dbReference>
<keyword evidence="4" id="KW-1185">Reference proteome</keyword>
<sequence>MERCEELEKKKDDHDDDAMMKARPPVVITYNYIDGVLSCPQCARTYTNKIGYASHSRAHQRVEQRNPNSQY</sequence>
<evidence type="ECO:0000259" key="2">
    <source>
        <dbReference type="PROSITE" id="PS50157"/>
    </source>
</evidence>
<keyword evidence="1" id="KW-0862">Zinc</keyword>
<keyword evidence="1" id="KW-0863">Zinc-finger</keyword>
<dbReference type="Proteomes" id="UP000838878">
    <property type="component" value="Chromosome 6"/>
</dbReference>